<evidence type="ECO:0000256" key="3">
    <source>
        <dbReference type="ARBA" id="ARBA00023125"/>
    </source>
</evidence>
<proteinExistence type="inferred from homology"/>
<evidence type="ECO:0000259" key="5">
    <source>
        <dbReference type="PROSITE" id="PS50931"/>
    </source>
</evidence>
<dbReference type="EMBL" id="VWPH01000004">
    <property type="protein sequence ID" value="KAA5835129.1"/>
    <property type="molecule type" value="Genomic_DNA"/>
</dbReference>
<evidence type="ECO:0000313" key="7">
    <source>
        <dbReference type="Proteomes" id="UP000323946"/>
    </source>
</evidence>
<dbReference type="GO" id="GO:0003700">
    <property type="term" value="F:DNA-binding transcription factor activity"/>
    <property type="evidence" value="ECO:0007669"/>
    <property type="project" value="InterPro"/>
</dbReference>
<dbReference type="InterPro" id="IPR005119">
    <property type="entry name" value="LysR_subst-bd"/>
</dbReference>
<evidence type="ECO:0000256" key="2">
    <source>
        <dbReference type="ARBA" id="ARBA00023015"/>
    </source>
</evidence>
<dbReference type="InterPro" id="IPR036390">
    <property type="entry name" value="WH_DNA-bd_sf"/>
</dbReference>
<dbReference type="OrthoDB" id="3181812at2"/>
<keyword evidence="4" id="KW-0804">Transcription</keyword>
<dbReference type="GO" id="GO:0005829">
    <property type="term" value="C:cytosol"/>
    <property type="evidence" value="ECO:0007669"/>
    <property type="project" value="TreeGrafter"/>
</dbReference>
<dbReference type="SUPFAM" id="SSF46785">
    <property type="entry name" value="Winged helix' DNA-binding domain"/>
    <property type="match status" value="1"/>
</dbReference>
<comment type="caution">
    <text evidence="6">The sequence shown here is derived from an EMBL/GenBank/DDBJ whole genome shotgun (WGS) entry which is preliminary data.</text>
</comment>
<evidence type="ECO:0000313" key="6">
    <source>
        <dbReference type="EMBL" id="KAA5835129.1"/>
    </source>
</evidence>
<dbReference type="SUPFAM" id="SSF53850">
    <property type="entry name" value="Periplasmic binding protein-like II"/>
    <property type="match status" value="1"/>
</dbReference>
<evidence type="ECO:0000256" key="1">
    <source>
        <dbReference type="ARBA" id="ARBA00009437"/>
    </source>
</evidence>
<keyword evidence="3" id="KW-0238">DNA-binding</keyword>
<dbReference type="Pfam" id="PF00126">
    <property type="entry name" value="HTH_1"/>
    <property type="match status" value="1"/>
</dbReference>
<dbReference type="PRINTS" id="PR00039">
    <property type="entry name" value="HTHLYSR"/>
</dbReference>
<gene>
    <name evidence="6" type="ORF">F1721_10060</name>
</gene>
<name>A0A5M7BZB6_SACHI</name>
<evidence type="ECO:0000256" key="4">
    <source>
        <dbReference type="ARBA" id="ARBA00023163"/>
    </source>
</evidence>
<comment type="similarity">
    <text evidence="1">Belongs to the LysR transcriptional regulatory family.</text>
</comment>
<dbReference type="InterPro" id="IPR036388">
    <property type="entry name" value="WH-like_DNA-bd_sf"/>
</dbReference>
<keyword evidence="7" id="KW-1185">Reference proteome</keyword>
<dbReference type="Pfam" id="PF03466">
    <property type="entry name" value="LysR_substrate"/>
    <property type="match status" value="1"/>
</dbReference>
<sequence>MRVERRQLEYFLAVVDHGGFTAAAAALHVAQPSLSHSIKGLERELGAELFHRLPRSVRLTSAGSALIDFARRALREMETGRAAVREVTGLMAGRLDLVTLPTLALDPLARVIGRFRARHPRVRVRLNQPESEDDVRAAVRTGEAELGLADAVPRPVDDLESIPVGEQELVITMPPGSTPPPGGRMTVEELLTREVVTGFEGTLVRDLLRAEAERRGTEPNVVVEVGHRESALHLVVAGAGCAVLPRPLARLAELEGAVLCSVDPVLNRRIDLFRRPGKLSPAAQAFLEMLA</sequence>
<dbReference type="Proteomes" id="UP000323946">
    <property type="component" value="Unassembled WGS sequence"/>
</dbReference>
<accession>A0A5M7BZB6</accession>
<dbReference type="AlphaFoldDB" id="A0A5M7BZB6"/>
<dbReference type="InterPro" id="IPR050950">
    <property type="entry name" value="HTH-type_LysR_regulators"/>
</dbReference>
<protein>
    <submittedName>
        <fullName evidence="6">LysR family transcriptional regulator</fullName>
    </submittedName>
</protein>
<keyword evidence="2" id="KW-0805">Transcription regulation</keyword>
<dbReference type="Gene3D" id="1.10.10.10">
    <property type="entry name" value="Winged helix-like DNA-binding domain superfamily/Winged helix DNA-binding domain"/>
    <property type="match status" value="1"/>
</dbReference>
<organism evidence="6 7">
    <name type="scientific">Saccharopolyspora hirsuta</name>
    <dbReference type="NCBI Taxonomy" id="1837"/>
    <lineage>
        <taxon>Bacteria</taxon>
        <taxon>Bacillati</taxon>
        <taxon>Actinomycetota</taxon>
        <taxon>Actinomycetes</taxon>
        <taxon>Pseudonocardiales</taxon>
        <taxon>Pseudonocardiaceae</taxon>
        <taxon>Saccharopolyspora</taxon>
    </lineage>
</organism>
<dbReference type="InterPro" id="IPR000847">
    <property type="entry name" value="LysR_HTH_N"/>
</dbReference>
<dbReference type="PANTHER" id="PTHR30419">
    <property type="entry name" value="HTH-TYPE TRANSCRIPTIONAL REGULATOR YBHD"/>
    <property type="match status" value="1"/>
</dbReference>
<dbReference type="Gene3D" id="3.40.190.290">
    <property type="match status" value="1"/>
</dbReference>
<feature type="domain" description="HTH lysR-type" evidence="5">
    <location>
        <begin position="1"/>
        <end position="60"/>
    </location>
</feature>
<dbReference type="PROSITE" id="PS50931">
    <property type="entry name" value="HTH_LYSR"/>
    <property type="match status" value="1"/>
</dbReference>
<dbReference type="GO" id="GO:0003677">
    <property type="term" value="F:DNA binding"/>
    <property type="evidence" value="ECO:0007669"/>
    <property type="project" value="UniProtKB-KW"/>
</dbReference>
<dbReference type="FunFam" id="1.10.10.10:FF:000001">
    <property type="entry name" value="LysR family transcriptional regulator"/>
    <property type="match status" value="1"/>
</dbReference>
<reference evidence="6 7" key="1">
    <citation type="submission" date="2019-09" db="EMBL/GenBank/DDBJ databases">
        <title>Draft genome sequence of the thermophilic Saccharopolyspora hirsuta VKM Ac-666T.</title>
        <authorList>
            <person name="Lobastova T.G."/>
            <person name="Fokina V."/>
            <person name="Bragin E.Y."/>
            <person name="Shtratnikova V.Y."/>
            <person name="Starodumova I.P."/>
            <person name="Tarlachkov S.V."/>
            <person name="Donova M.V."/>
        </authorList>
    </citation>
    <scope>NUCLEOTIDE SEQUENCE [LARGE SCALE GENOMIC DNA]</scope>
    <source>
        <strain evidence="6 7">VKM Ac-666</strain>
    </source>
</reference>